<evidence type="ECO:0008006" key="3">
    <source>
        <dbReference type="Google" id="ProtNLM"/>
    </source>
</evidence>
<evidence type="ECO:0000313" key="1">
    <source>
        <dbReference type="EMBL" id="GAA3550189.1"/>
    </source>
</evidence>
<organism evidence="1 2">
    <name type="scientific">Nonomuraea rosea</name>
    <dbReference type="NCBI Taxonomy" id="638574"/>
    <lineage>
        <taxon>Bacteria</taxon>
        <taxon>Bacillati</taxon>
        <taxon>Actinomycetota</taxon>
        <taxon>Actinomycetes</taxon>
        <taxon>Streptosporangiales</taxon>
        <taxon>Streptosporangiaceae</taxon>
        <taxon>Nonomuraea</taxon>
    </lineage>
</organism>
<dbReference type="Proteomes" id="UP001500630">
    <property type="component" value="Unassembled WGS sequence"/>
</dbReference>
<evidence type="ECO:0000313" key="2">
    <source>
        <dbReference type="Proteomes" id="UP001500630"/>
    </source>
</evidence>
<dbReference type="RefSeq" id="WP_345562620.1">
    <property type="nucleotide sequence ID" value="NZ_BAABDQ010000006.1"/>
</dbReference>
<proteinExistence type="predicted"/>
<dbReference type="EMBL" id="BAABDQ010000006">
    <property type="protein sequence ID" value="GAA3550189.1"/>
    <property type="molecule type" value="Genomic_DNA"/>
</dbReference>
<keyword evidence="2" id="KW-1185">Reference proteome</keyword>
<protein>
    <recommendedName>
        <fullName evidence="3">XRE family transcriptional regulator</fullName>
    </recommendedName>
</protein>
<reference evidence="2" key="1">
    <citation type="journal article" date="2019" name="Int. J. Syst. Evol. Microbiol.">
        <title>The Global Catalogue of Microorganisms (GCM) 10K type strain sequencing project: providing services to taxonomists for standard genome sequencing and annotation.</title>
        <authorList>
            <consortium name="The Broad Institute Genomics Platform"/>
            <consortium name="The Broad Institute Genome Sequencing Center for Infectious Disease"/>
            <person name="Wu L."/>
            <person name="Ma J."/>
        </authorList>
    </citation>
    <scope>NUCLEOTIDE SEQUENCE [LARGE SCALE GENOMIC DNA]</scope>
    <source>
        <strain evidence="2">JCM 17326</strain>
    </source>
</reference>
<gene>
    <name evidence="1" type="ORF">GCM10022419_033050</name>
</gene>
<sequence>MNAPLQQAAQRFPLIARPRPTCLPLRARIAELRDLADAAAHDTQEGHLTLAAETLNKAALIASDCGATALAHSLCWRHFAAYLHAWPLDASRTRSALEPLVNLARLAIRDHDGARGYLLLHTLFHALSSSGTADIDGHRVPLDGLTHTEDDLHTVRKWLWGVFLNEGIRALISAGQWDQAVAHAQQYRGVGQRLLDGRQATIVAHCIAGDTDTALKLVTTSAPEQPWEHAVAGCLDALCRCAAGHSPGDTLAGVQRRYRELDRTPELLVFRTRLGLTVLDLAADTNQLPAARIFTCLITDILATPDGYAAREVLAHKRASTLLNLAEQHELTAAVQGTGLGTGSVPEPLMSDLFSAVRTSEKVIEAGLDASAQTLNGNPRA</sequence>
<accession>A0ABP6WG38</accession>
<name>A0ABP6WG38_9ACTN</name>
<comment type="caution">
    <text evidence="1">The sequence shown here is derived from an EMBL/GenBank/DDBJ whole genome shotgun (WGS) entry which is preliminary data.</text>
</comment>